<feature type="domain" description="DDE" evidence="5">
    <location>
        <begin position="79"/>
        <end position="177"/>
    </location>
</feature>
<dbReference type="EMBL" id="JYHA01000096">
    <property type="protein sequence ID" value="KKB96273.1"/>
    <property type="molecule type" value="Genomic_DNA"/>
</dbReference>
<dbReference type="EMBL" id="JYHA01000093">
    <property type="protein sequence ID" value="KKB96308.1"/>
    <property type="molecule type" value="Genomic_DNA"/>
</dbReference>
<dbReference type="EMBL" id="JYHA01000098">
    <property type="protein sequence ID" value="KKB96271.1"/>
    <property type="molecule type" value="Genomic_DNA"/>
</dbReference>
<dbReference type="Gene3D" id="3.30.420.10">
    <property type="entry name" value="Ribonuclease H-like superfamily/Ribonuclease H"/>
    <property type="match status" value="1"/>
</dbReference>
<evidence type="ECO:0000313" key="11">
    <source>
        <dbReference type="EMBL" id="KKB96308.1"/>
    </source>
</evidence>
<evidence type="ECO:0000313" key="6">
    <source>
        <dbReference type="EMBL" id="KKB96262.1"/>
    </source>
</evidence>
<comment type="function">
    <text evidence="1">Involved in the transposition of the insertion sequence.</text>
</comment>
<keyword evidence="3" id="KW-0238">DNA-binding</keyword>
<evidence type="ECO:0000313" key="9">
    <source>
        <dbReference type="EMBL" id="KKB96273.1"/>
    </source>
</evidence>
<dbReference type="InterPro" id="IPR032874">
    <property type="entry name" value="DDE_dom"/>
</dbReference>
<evidence type="ECO:0000256" key="1">
    <source>
        <dbReference type="ARBA" id="ARBA00002286"/>
    </source>
</evidence>
<dbReference type="PANTHER" id="PTHR35528:SF3">
    <property type="entry name" value="BLL1675 PROTEIN"/>
    <property type="match status" value="1"/>
</dbReference>
<evidence type="ECO:0000313" key="13">
    <source>
        <dbReference type="Proteomes" id="UP000033358"/>
    </source>
</evidence>
<keyword evidence="2" id="KW-0815">Transposition</keyword>
<dbReference type="EMBL" id="JYHA01000099">
    <property type="protein sequence ID" value="KKB96265.1"/>
    <property type="molecule type" value="Genomic_DNA"/>
</dbReference>
<organism evidence="12 13">
    <name type="scientific">Candidatus Arcanibacter lacustris</name>
    <dbReference type="NCBI Taxonomy" id="1607817"/>
    <lineage>
        <taxon>Bacteria</taxon>
        <taxon>Pseudomonadati</taxon>
        <taxon>Pseudomonadota</taxon>
        <taxon>Alphaproteobacteria</taxon>
        <taxon>Rickettsiales</taxon>
        <taxon>Candidatus Arcanibacter</taxon>
    </lineage>
</organism>
<dbReference type="InterPro" id="IPR052183">
    <property type="entry name" value="IS_Transposase"/>
</dbReference>
<name>A0A0F5MNE8_9RICK</name>
<gene>
    <name evidence="12" type="ORF">SZ25_00581</name>
    <name evidence="11" type="ORF">SZ25_00630</name>
    <name evidence="10" type="ORF">SZ25_00634</name>
    <name evidence="9" type="ORF">SZ25_00637</name>
    <name evidence="8" type="ORF">SZ25_00641</name>
    <name evidence="7" type="ORF">SZ25_00642</name>
    <name evidence="6" type="ORF">SZ25_00648</name>
</gene>
<dbReference type="PANTHER" id="PTHR35528">
    <property type="entry name" value="BLL1675 PROTEIN"/>
    <property type="match status" value="1"/>
</dbReference>
<sequence>MIKLDPKIIKHFKGYNNSAEIIMTCLYFKFRYSLSYRDIEELSGIRGLSIDHSNIQRWVEKFAPLLDKRFRSRKRDVNSSWRMDETYIKINGSWYYLYRAVDKYGFTIDFMLRARRDGVAAKAFFRKAIRQHGKPIKINVDKSGANKCALDAINDNYPENQKIEIRQNKYLNNMIEQ</sequence>
<dbReference type="InterPro" id="IPR047930">
    <property type="entry name" value="Transpos_IS6"/>
</dbReference>
<dbReference type="GO" id="GO:0032196">
    <property type="term" value="P:transposition"/>
    <property type="evidence" value="ECO:0007669"/>
    <property type="project" value="UniProtKB-KW"/>
</dbReference>
<protein>
    <recommendedName>
        <fullName evidence="5">DDE domain-containing protein</fullName>
    </recommendedName>
</protein>
<dbReference type="EMBL" id="JYHA01000089">
    <property type="protein sequence ID" value="KKB96343.1"/>
    <property type="molecule type" value="Genomic_DNA"/>
</dbReference>
<keyword evidence="4" id="KW-0233">DNA recombination</keyword>
<dbReference type="AlphaFoldDB" id="A0A0F5MNE8"/>
<accession>A0A0F5MNE8</accession>
<dbReference type="EMBL" id="JYHA01000100">
    <property type="protein sequence ID" value="KKB96262.1"/>
    <property type="molecule type" value="Genomic_DNA"/>
</dbReference>
<proteinExistence type="predicted"/>
<feature type="non-terminal residue" evidence="12">
    <location>
        <position position="177"/>
    </location>
</feature>
<evidence type="ECO:0000313" key="12">
    <source>
        <dbReference type="EMBL" id="KKB96343.1"/>
    </source>
</evidence>
<comment type="caution">
    <text evidence="12">The sequence shown here is derived from an EMBL/GenBank/DDBJ whole genome shotgun (WGS) entry which is preliminary data.</text>
</comment>
<evidence type="ECO:0000259" key="5">
    <source>
        <dbReference type="Pfam" id="PF13610"/>
    </source>
</evidence>
<dbReference type="EMBL" id="JYHA01000095">
    <property type="protein sequence ID" value="KKB96276.1"/>
    <property type="molecule type" value="Genomic_DNA"/>
</dbReference>
<dbReference type="NCBIfam" id="NF033587">
    <property type="entry name" value="transpos_IS6"/>
    <property type="match status" value="1"/>
</dbReference>
<evidence type="ECO:0000256" key="3">
    <source>
        <dbReference type="ARBA" id="ARBA00023125"/>
    </source>
</evidence>
<dbReference type="SUPFAM" id="SSF53098">
    <property type="entry name" value="Ribonuclease H-like"/>
    <property type="match status" value="1"/>
</dbReference>
<evidence type="ECO:0000256" key="4">
    <source>
        <dbReference type="ARBA" id="ARBA00023172"/>
    </source>
</evidence>
<evidence type="ECO:0000313" key="10">
    <source>
        <dbReference type="EMBL" id="KKB96276.1"/>
    </source>
</evidence>
<dbReference type="Pfam" id="PF13610">
    <property type="entry name" value="DDE_Tnp_IS240"/>
    <property type="match status" value="1"/>
</dbReference>
<evidence type="ECO:0000313" key="7">
    <source>
        <dbReference type="EMBL" id="KKB96265.1"/>
    </source>
</evidence>
<evidence type="ECO:0000313" key="8">
    <source>
        <dbReference type="EMBL" id="KKB96271.1"/>
    </source>
</evidence>
<reference evidence="12 13" key="1">
    <citation type="submission" date="2015-02" db="EMBL/GenBank/DDBJ databases">
        <title>Single cell genomics of a rare environmental alphaproteobacterium provides unique insights into Rickettsiaceae evolution.</title>
        <authorList>
            <person name="Martijn J."/>
            <person name="Schulz F."/>
            <person name="Zaremba-Niedzwiedzka K."/>
            <person name="Viklund J."/>
            <person name="Stepanauskas R."/>
            <person name="Andersson S.G.E."/>
            <person name="Horn M."/>
            <person name="Guy L."/>
            <person name="Ettema T.J.G."/>
        </authorList>
    </citation>
    <scope>NUCLEOTIDE SEQUENCE [LARGE SCALE GENOMIC DNA]</scope>
    <source>
        <strain evidence="12 13">SCGC AAA041-L04</strain>
    </source>
</reference>
<dbReference type="GO" id="GO:0003677">
    <property type="term" value="F:DNA binding"/>
    <property type="evidence" value="ECO:0007669"/>
    <property type="project" value="UniProtKB-KW"/>
</dbReference>
<keyword evidence="13" id="KW-1185">Reference proteome</keyword>
<dbReference type="InterPro" id="IPR012337">
    <property type="entry name" value="RNaseH-like_sf"/>
</dbReference>
<evidence type="ECO:0000256" key="2">
    <source>
        <dbReference type="ARBA" id="ARBA00022578"/>
    </source>
</evidence>
<dbReference type="InterPro" id="IPR036397">
    <property type="entry name" value="RNaseH_sf"/>
</dbReference>
<dbReference type="Proteomes" id="UP000033358">
    <property type="component" value="Unassembled WGS sequence"/>
</dbReference>
<dbReference type="GO" id="GO:0006310">
    <property type="term" value="P:DNA recombination"/>
    <property type="evidence" value="ECO:0007669"/>
    <property type="project" value="UniProtKB-KW"/>
</dbReference>